<accession>A0A0D8XUS4</accession>
<dbReference type="Proteomes" id="UP000053766">
    <property type="component" value="Unassembled WGS sequence"/>
</dbReference>
<reference evidence="2" key="2">
    <citation type="journal article" date="2016" name="Sci. Rep.">
        <title>Dictyocaulus viviparus genome, variome and transcriptome elucidate lungworm biology and support future intervention.</title>
        <authorList>
            <person name="McNulty S.N."/>
            <person name="Strube C."/>
            <person name="Rosa B.A."/>
            <person name="Martin J.C."/>
            <person name="Tyagi R."/>
            <person name="Choi Y.J."/>
            <person name="Wang Q."/>
            <person name="Hallsworth Pepin K."/>
            <person name="Zhang X."/>
            <person name="Ozersky P."/>
            <person name="Wilson R.K."/>
            <person name="Sternberg P.W."/>
            <person name="Gasser R.B."/>
            <person name="Mitreva M."/>
        </authorList>
    </citation>
    <scope>NUCLEOTIDE SEQUENCE [LARGE SCALE GENOMIC DNA]</scope>
    <source>
        <strain evidence="2">HannoverDv2000</strain>
    </source>
</reference>
<evidence type="ECO:0000313" key="2">
    <source>
        <dbReference type="Proteomes" id="UP000053766"/>
    </source>
</evidence>
<sequence length="75" mass="8735">MWVGGEGRLVGRAENRERENRFCYHPTEFSSYRETITCSPFSCISAYDDINMFLLNHTDLFDKGNSIPLKLIQSR</sequence>
<organism evidence="1 2">
    <name type="scientific">Dictyocaulus viviparus</name>
    <name type="common">Bovine lungworm</name>
    <dbReference type="NCBI Taxonomy" id="29172"/>
    <lineage>
        <taxon>Eukaryota</taxon>
        <taxon>Metazoa</taxon>
        <taxon>Ecdysozoa</taxon>
        <taxon>Nematoda</taxon>
        <taxon>Chromadorea</taxon>
        <taxon>Rhabditida</taxon>
        <taxon>Rhabditina</taxon>
        <taxon>Rhabditomorpha</taxon>
        <taxon>Strongyloidea</taxon>
        <taxon>Metastrongylidae</taxon>
        <taxon>Dictyocaulus</taxon>
    </lineage>
</organism>
<gene>
    <name evidence="1" type="ORF">DICVIV_05657</name>
</gene>
<proteinExistence type="predicted"/>
<name>A0A0D8XUS4_DICVI</name>
<keyword evidence="2" id="KW-1185">Reference proteome</keyword>
<dbReference type="EMBL" id="KN716274">
    <property type="protein sequence ID" value="KJH48245.1"/>
    <property type="molecule type" value="Genomic_DNA"/>
</dbReference>
<protein>
    <submittedName>
        <fullName evidence="1">Uncharacterized protein</fullName>
    </submittedName>
</protein>
<evidence type="ECO:0000313" key="1">
    <source>
        <dbReference type="EMBL" id="KJH48245.1"/>
    </source>
</evidence>
<dbReference type="AlphaFoldDB" id="A0A0D8XUS4"/>
<reference evidence="1 2" key="1">
    <citation type="submission" date="2013-11" db="EMBL/GenBank/DDBJ databases">
        <title>Draft genome of the bovine lungworm Dictyocaulus viviparus.</title>
        <authorList>
            <person name="Mitreva M."/>
        </authorList>
    </citation>
    <scope>NUCLEOTIDE SEQUENCE [LARGE SCALE GENOMIC DNA]</scope>
    <source>
        <strain evidence="1 2">HannoverDv2000</strain>
    </source>
</reference>